<evidence type="ECO:0000313" key="1">
    <source>
        <dbReference type="EnsemblProtists" id="EOD10322"/>
    </source>
</evidence>
<dbReference type="HOGENOM" id="CLU_1063316_0_0_1"/>
<dbReference type="RefSeq" id="XP_005762751.1">
    <property type="nucleotide sequence ID" value="XM_005762694.1"/>
</dbReference>
<evidence type="ECO:0000313" key="2">
    <source>
        <dbReference type="Proteomes" id="UP000013827"/>
    </source>
</evidence>
<proteinExistence type="predicted"/>
<accession>A0A0D3IGD7</accession>
<organism evidence="1 2">
    <name type="scientific">Emiliania huxleyi (strain CCMP1516)</name>
    <dbReference type="NCBI Taxonomy" id="280463"/>
    <lineage>
        <taxon>Eukaryota</taxon>
        <taxon>Haptista</taxon>
        <taxon>Haptophyta</taxon>
        <taxon>Prymnesiophyceae</taxon>
        <taxon>Isochrysidales</taxon>
        <taxon>Noelaerhabdaceae</taxon>
        <taxon>Emiliania</taxon>
    </lineage>
</organism>
<name>A0A0D3IGD7_EMIH1</name>
<reference evidence="1" key="2">
    <citation type="submission" date="2024-10" db="UniProtKB">
        <authorList>
            <consortium name="EnsemblProtists"/>
        </authorList>
    </citation>
    <scope>IDENTIFICATION</scope>
</reference>
<dbReference type="GeneID" id="17256482"/>
<sequence length="262" mass="28016">MRIHPVPSPNAVGSGNAQLYVEIGSRETQFGGSKTADASGLGGGLNNMLMNVAQLLHDSCGGGRHGNTTLVLPQLTSGWRFFKASQPGSRIKESVEFGDVFDAAAFAQRVAPCRVAEVAPVGVAVQEAAVVGINRQWPYEAWLPLVYGALAPSRKLQPAVAQMVRRAAAGGGPRWAAVHLRIERDWWVISGFCTARRFPHRRCYPPSEVASLTAASRLRRNVSGVVLIYAADNVARSGPEVRPEQFGARVLSLPSAPESTGH</sequence>
<dbReference type="Proteomes" id="UP000013827">
    <property type="component" value="Unassembled WGS sequence"/>
</dbReference>
<dbReference type="PaxDb" id="2903-EOD10322"/>
<dbReference type="AlphaFoldDB" id="A0A0D3IGD7"/>
<evidence type="ECO:0008006" key="3">
    <source>
        <dbReference type="Google" id="ProtNLM"/>
    </source>
</evidence>
<reference evidence="2" key="1">
    <citation type="journal article" date="2013" name="Nature">
        <title>Pan genome of the phytoplankton Emiliania underpins its global distribution.</title>
        <authorList>
            <person name="Read B.A."/>
            <person name="Kegel J."/>
            <person name="Klute M.J."/>
            <person name="Kuo A."/>
            <person name="Lefebvre S.C."/>
            <person name="Maumus F."/>
            <person name="Mayer C."/>
            <person name="Miller J."/>
            <person name="Monier A."/>
            <person name="Salamov A."/>
            <person name="Young J."/>
            <person name="Aguilar M."/>
            <person name="Claverie J.M."/>
            <person name="Frickenhaus S."/>
            <person name="Gonzalez K."/>
            <person name="Herman E.K."/>
            <person name="Lin Y.C."/>
            <person name="Napier J."/>
            <person name="Ogata H."/>
            <person name="Sarno A.F."/>
            <person name="Shmutz J."/>
            <person name="Schroeder D."/>
            <person name="de Vargas C."/>
            <person name="Verret F."/>
            <person name="von Dassow P."/>
            <person name="Valentin K."/>
            <person name="Van de Peer Y."/>
            <person name="Wheeler G."/>
            <person name="Dacks J.B."/>
            <person name="Delwiche C.F."/>
            <person name="Dyhrman S.T."/>
            <person name="Glockner G."/>
            <person name="John U."/>
            <person name="Richards T."/>
            <person name="Worden A.Z."/>
            <person name="Zhang X."/>
            <person name="Grigoriev I.V."/>
            <person name="Allen A.E."/>
            <person name="Bidle K."/>
            <person name="Borodovsky M."/>
            <person name="Bowler C."/>
            <person name="Brownlee C."/>
            <person name="Cock J.M."/>
            <person name="Elias M."/>
            <person name="Gladyshev V.N."/>
            <person name="Groth M."/>
            <person name="Guda C."/>
            <person name="Hadaegh A."/>
            <person name="Iglesias-Rodriguez M.D."/>
            <person name="Jenkins J."/>
            <person name="Jones B.M."/>
            <person name="Lawson T."/>
            <person name="Leese F."/>
            <person name="Lindquist E."/>
            <person name="Lobanov A."/>
            <person name="Lomsadze A."/>
            <person name="Malik S.B."/>
            <person name="Marsh M.E."/>
            <person name="Mackinder L."/>
            <person name="Mock T."/>
            <person name="Mueller-Roeber B."/>
            <person name="Pagarete A."/>
            <person name="Parker M."/>
            <person name="Probert I."/>
            <person name="Quesneville H."/>
            <person name="Raines C."/>
            <person name="Rensing S.A."/>
            <person name="Riano-Pachon D.M."/>
            <person name="Richier S."/>
            <person name="Rokitta S."/>
            <person name="Shiraiwa Y."/>
            <person name="Soanes D.M."/>
            <person name="van der Giezen M."/>
            <person name="Wahlund T.M."/>
            <person name="Williams B."/>
            <person name="Wilson W."/>
            <person name="Wolfe G."/>
            <person name="Wurch L.L."/>
        </authorList>
    </citation>
    <scope>NUCLEOTIDE SEQUENCE</scope>
</reference>
<dbReference type="KEGG" id="ehx:EMIHUDRAFT_446211"/>
<keyword evidence="2" id="KW-1185">Reference proteome</keyword>
<protein>
    <recommendedName>
        <fullName evidence="3">O-fucosyltransferase family protein</fullName>
    </recommendedName>
</protein>
<dbReference type="EnsemblProtists" id="EOD10322">
    <property type="protein sequence ID" value="EOD10322"/>
    <property type="gene ID" value="EMIHUDRAFT_446211"/>
</dbReference>